<evidence type="ECO:0008006" key="5">
    <source>
        <dbReference type="Google" id="ProtNLM"/>
    </source>
</evidence>
<dbReference type="AlphaFoldDB" id="Q2KWV6"/>
<evidence type="ECO:0000313" key="4">
    <source>
        <dbReference type="Proteomes" id="UP000001977"/>
    </source>
</evidence>
<accession>Q2KWV6</accession>
<dbReference type="Proteomes" id="UP000001977">
    <property type="component" value="Chromosome"/>
</dbReference>
<organism evidence="3 4">
    <name type="scientific">Bordetella avium (strain 197N)</name>
    <dbReference type="NCBI Taxonomy" id="360910"/>
    <lineage>
        <taxon>Bacteria</taxon>
        <taxon>Pseudomonadati</taxon>
        <taxon>Pseudomonadota</taxon>
        <taxon>Betaproteobacteria</taxon>
        <taxon>Burkholderiales</taxon>
        <taxon>Alcaligenaceae</taxon>
        <taxon>Bordetella</taxon>
    </lineage>
</organism>
<dbReference type="KEGG" id="bav:BAV0754"/>
<feature type="region of interest" description="Disordered" evidence="1">
    <location>
        <begin position="78"/>
        <end position="125"/>
    </location>
</feature>
<keyword evidence="4" id="KW-1185">Reference proteome</keyword>
<evidence type="ECO:0000313" key="3">
    <source>
        <dbReference type="EMBL" id="CAJ48367.1"/>
    </source>
</evidence>
<dbReference type="GeneID" id="92936063"/>
<dbReference type="Pfam" id="PF06476">
    <property type="entry name" value="DUF1090"/>
    <property type="match status" value="1"/>
</dbReference>
<dbReference type="InterPro" id="IPR009468">
    <property type="entry name" value="DUF1090"/>
</dbReference>
<dbReference type="OrthoDB" id="8689941at2"/>
<sequence>MSFFKPLVLALGLSAMLPAAHAELRGCAAKKQAIETQLNAARAAGNSHRVHGLEQALAGAAHCDDAQLQREREASVRSAQAKVAQREAELAEKTTKGDPKDIAKAQRKLQEARRDLEKERAELNR</sequence>
<feature type="chain" id="PRO_5004211943" description="DUF1090 domain-containing protein" evidence="2">
    <location>
        <begin position="23"/>
        <end position="125"/>
    </location>
</feature>
<name>Q2KWV6_BORA1</name>
<dbReference type="HOGENOM" id="CLU_139075_2_0_4"/>
<dbReference type="RefSeq" id="WP_012416450.1">
    <property type="nucleotide sequence ID" value="NC_010645.1"/>
</dbReference>
<feature type="compositionally biased region" description="Basic and acidic residues" evidence="1">
    <location>
        <begin position="84"/>
        <end position="125"/>
    </location>
</feature>
<dbReference type="STRING" id="360910.BAV0754"/>
<reference evidence="3 4" key="1">
    <citation type="journal article" date="2006" name="J. Bacteriol.">
        <title>Comparison of the genome sequence of the poultry pathogen Bordetella avium with those of B. bronchiseptica, B. pertussis, and B. parapertussis reveals extensive diversity in surface structures associated with host interaction.</title>
        <authorList>
            <person name="Sebaihia M."/>
            <person name="Preston A."/>
            <person name="Maskell D.J."/>
            <person name="Kuzmiak H."/>
            <person name="Connell T.D."/>
            <person name="King N.D."/>
            <person name="Orndorff P.E."/>
            <person name="Miyamoto D.M."/>
            <person name="Thomson N.R."/>
            <person name="Harris D."/>
            <person name="Goble A."/>
            <person name="Lord A."/>
            <person name="Murphy L."/>
            <person name="Quail M.A."/>
            <person name="Rutter S."/>
            <person name="Squares R."/>
            <person name="Squares S."/>
            <person name="Woodward J."/>
            <person name="Parkhill J."/>
            <person name="Temple L.M."/>
        </authorList>
    </citation>
    <scope>NUCLEOTIDE SEQUENCE [LARGE SCALE GENOMIC DNA]</scope>
    <source>
        <strain evidence="3 4">197N</strain>
    </source>
</reference>
<feature type="signal peptide" evidence="2">
    <location>
        <begin position="1"/>
        <end position="22"/>
    </location>
</feature>
<dbReference type="EMBL" id="AM167904">
    <property type="protein sequence ID" value="CAJ48367.1"/>
    <property type="molecule type" value="Genomic_DNA"/>
</dbReference>
<protein>
    <recommendedName>
        <fullName evidence="5">DUF1090 domain-containing protein</fullName>
    </recommendedName>
</protein>
<gene>
    <name evidence="3" type="ordered locus">BAV0754</name>
</gene>
<proteinExistence type="predicted"/>
<keyword evidence="2" id="KW-0732">Signal</keyword>
<evidence type="ECO:0000256" key="1">
    <source>
        <dbReference type="SAM" id="MobiDB-lite"/>
    </source>
</evidence>
<dbReference type="eggNOG" id="COG1422">
    <property type="taxonomic scope" value="Bacteria"/>
</dbReference>
<evidence type="ECO:0000256" key="2">
    <source>
        <dbReference type="SAM" id="SignalP"/>
    </source>
</evidence>